<dbReference type="KEGG" id="dzi:111284088"/>
<dbReference type="GeneID" id="111284088"/>
<name>A0A6P5XK40_DURZI</name>
<evidence type="ECO:0000313" key="1">
    <source>
        <dbReference type="Proteomes" id="UP000515121"/>
    </source>
</evidence>
<keyword evidence="1" id="KW-1185">Reference proteome</keyword>
<dbReference type="RefSeq" id="XP_022728558.1">
    <property type="nucleotide sequence ID" value="XM_022872823.1"/>
</dbReference>
<organism evidence="1 2">
    <name type="scientific">Durio zibethinus</name>
    <name type="common">Durian</name>
    <dbReference type="NCBI Taxonomy" id="66656"/>
    <lineage>
        <taxon>Eukaryota</taxon>
        <taxon>Viridiplantae</taxon>
        <taxon>Streptophyta</taxon>
        <taxon>Embryophyta</taxon>
        <taxon>Tracheophyta</taxon>
        <taxon>Spermatophyta</taxon>
        <taxon>Magnoliopsida</taxon>
        <taxon>eudicotyledons</taxon>
        <taxon>Gunneridae</taxon>
        <taxon>Pentapetalae</taxon>
        <taxon>rosids</taxon>
        <taxon>malvids</taxon>
        <taxon>Malvales</taxon>
        <taxon>Malvaceae</taxon>
        <taxon>Helicteroideae</taxon>
        <taxon>Durio</taxon>
    </lineage>
</organism>
<evidence type="ECO:0000313" key="2">
    <source>
        <dbReference type="RefSeq" id="XP_022728558.1"/>
    </source>
</evidence>
<dbReference type="AlphaFoldDB" id="A0A6P5XK40"/>
<proteinExistence type="predicted"/>
<protein>
    <submittedName>
        <fullName evidence="2">Uncharacterized protein LOC111284088</fullName>
    </submittedName>
</protein>
<dbReference type="Proteomes" id="UP000515121">
    <property type="component" value="Unplaced"/>
</dbReference>
<gene>
    <name evidence="2" type="primary">LOC111284088</name>
</gene>
<accession>A0A6P5XK40</accession>
<sequence length="39" mass="3995">MVFSGGSPTLLLDMAVTTKQSPDGTALTLPFVPTRGPSC</sequence>
<reference evidence="2" key="1">
    <citation type="submission" date="2025-08" db="UniProtKB">
        <authorList>
            <consortium name="RefSeq"/>
        </authorList>
    </citation>
    <scope>IDENTIFICATION</scope>
    <source>
        <tissue evidence="2">Fruit stalk</tissue>
    </source>
</reference>